<dbReference type="Proteomes" id="UP000175835">
    <property type="component" value="Unassembled WGS sequence"/>
</dbReference>
<evidence type="ECO:0000313" key="2">
    <source>
        <dbReference type="Proteomes" id="UP000175835"/>
    </source>
</evidence>
<proteinExistence type="predicted"/>
<evidence type="ECO:0000313" key="1">
    <source>
        <dbReference type="EMBL" id="OFE00208.1"/>
    </source>
</evidence>
<protein>
    <submittedName>
        <fullName evidence="1">Uncharacterized protein</fullName>
    </submittedName>
</protein>
<dbReference type="AlphaFoldDB" id="A0A1E8BT89"/>
<organism evidence="1 2">
    <name type="scientific">Bacillus mycoides</name>
    <dbReference type="NCBI Taxonomy" id="1405"/>
    <lineage>
        <taxon>Bacteria</taxon>
        <taxon>Bacillati</taxon>
        <taxon>Bacillota</taxon>
        <taxon>Bacilli</taxon>
        <taxon>Bacillales</taxon>
        <taxon>Bacillaceae</taxon>
        <taxon>Bacillus</taxon>
        <taxon>Bacillus cereus group</taxon>
    </lineage>
</organism>
<dbReference type="EMBL" id="LXLX01000014">
    <property type="protein sequence ID" value="OFE00208.1"/>
    <property type="molecule type" value="Genomic_DNA"/>
</dbReference>
<gene>
    <name evidence="1" type="ORF">BWGOE11_09020</name>
</gene>
<sequence>MIEDAPTIGAFFCFLPLSLLKRFGKEKPVLNKLSTCVSLLPDLVLLKVP</sequence>
<name>A0A1E8BT89_BACMY</name>
<accession>A0A1E8BT89</accession>
<reference evidence="1 2" key="1">
    <citation type="submission" date="2016-05" db="EMBL/GenBank/DDBJ databases">
        <title>Bacillus thuringiensis and Bacillus weihenstephanensis as novel biocontrol agents of wilt causing Verticillium species.</title>
        <authorList>
            <person name="Hollensteiner J."/>
            <person name="Wemheuer F."/>
            <person name="Harting R."/>
            <person name="Kolarzyk A."/>
            <person name="Diaz-Valerio S."/>
            <person name="Poehlein A."/>
            <person name="Brzuszkiewicz E."/>
            <person name="Nesemann K."/>
            <person name="Braus-Stromeyer S."/>
            <person name="Braus G."/>
            <person name="Daniel R."/>
            <person name="Liesegang H."/>
        </authorList>
    </citation>
    <scope>NUCLEOTIDE SEQUENCE [LARGE SCALE GENOMIC DNA]</scope>
    <source>
        <strain evidence="1 2">GOE11</strain>
    </source>
</reference>
<comment type="caution">
    <text evidence="1">The sequence shown here is derived from an EMBL/GenBank/DDBJ whole genome shotgun (WGS) entry which is preliminary data.</text>
</comment>